<dbReference type="EMBL" id="LATX01001478">
    <property type="protein sequence ID" value="KTB41368.1"/>
    <property type="molecule type" value="Genomic_DNA"/>
</dbReference>
<evidence type="ECO:0000313" key="1">
    <source>
        <dbReference type="EMBL" id="KTB41368.1"/>
    </source>
</evidence>
<sequence>MSLSTAQTISSSRKTQKFFQRRANASNQIASSLIPILENIVLAH</sequence>
<comment type="caution">
    <text evidence="1">The sequence shown here is derived from an EMBL/GenBank/DDBJ whole genome shotgun (WGS) entry which is preliminary data.</text>
</comment>
<name>A0A0W0FYW3_MONRR</name>
<evidence type="ECO:0000313" key="2">
    <source>
        <dbReference type="Proteomes" id="UP000054988"/>
    </source>
</evidence>
<dbReference type="AlphaFoldDB" id="A0A0W0FYW3"/>
<protein>
    <submittedName>
        <fullName evidence="1">Uncharacterized protein</fullName>
    </submittedName>
</protein>
<gene>
    <name evidence="1" type="ORF">WG66_6069</name>
</gene>
<proteinExistence type="predicted"/>
<accession>A0A0W0FYW3</accession>
<dbReference type="Proteomes" id="UP000054988">
    <property type="component" value="Unassembled WGS sequence"/>
</dbReference>
<reference evidence="1 2" key="1">
    <citation type="submission" date="2015-12" db="EMBL/GenBank/DDBJ databases">
        <title>Draft genome sequence of Moniliophthora roreri, the causal agent of frosty pod rot of cacao.</title>
        <authorList>
            <person name="Aime M.C."/>
            <person name="Diaz-Valderrama J.R."/>
            <person name="Kijpornyongpan T."/>
            <person name="Phillips-Mora W."/>
        </authorList>
    </citation>
    <scope>NUCLEOTIDE SEQUENCE [LARGE SCALE GENOMIC DNA]</scope>
    <source>
        <strain evidence="1 2">MCA 2952</strain>
    </source>
</reference>
<organism evidence="1 2">
    <name type="scientific">Moniliophthora roreri</name>
    <name type="common">Frosty pod rot fungus</name>
    <name type="synonym">Monilia roreri</name>
    <dbReference type="NCBI Taxonomy" id="221103"/>
    <lineage>
        <taxon>Eukaryota</taxon>
        <taxon>Fungi</taxon>
        <taxon>Dikarya</taxon>
        <taxon>Basidiomycota</taxon>
        <taxon>Agaricomycotina</taxon>
        <taxon>Agaricomycetes</taxon>
        <taxon>Agaricomycetidae</taxon>
        <taxon>Agaricales</taxon>
        <taxon>Marasmiineae</taxon>
        <taxon>Marasmiaceae</taxon>
        <taxon>Moniliophthora</taxon>
    </lineage>
</organism>